<dbReference type="KEGG" id="dgg:DGI_2682"/>
<accession>T2GDM9</accession>
<protein>
    <submittedName>
        <fullName evidence="1">Uncharacterized protein</fullName>
    </submittedName>
</protein>
<organism evidence="1 2">
    <name type="scientific">Megalodesulfovibrio gigas (strain ATCC 19364 / DSM 1382 / NCIMB 9332 / VKM B-1759)</name>
    <name type="common">Desulfovibrio gigas</name>
    <dbReference type="NCBI Taxonomy" id="1121448"/>
    <lineage>
        <taxon>Bacteria</taxon>
        <taxon>Pseudomonadati</taxon>
        <taxon>Thermodesulfobacteriota</taxon>
        <taxon>Desulfovibrionia</taxon>
        <taxon>Desulfovibrionales</taxon>
        <taxon>Desulfovibrionaceae</taxon>
        <taxon>Megalodesulfovibrio</taxon>
    </lineage>
</organism>
<dbReference type="EMBL" id="CP006585">
    <property type="protein sequence ID" value="AGW14413.1"/>
    <property type="molecule type" value="Genomic_DNA"/>
</dbReference>
<keyword evidence="2" id="KW-1185">Reference proteome</keyword>
<evidence type="ECO:0000313" key="2">
    <source>
        <dbReference type="Proteomes" id="UP000016587"/>
    </source>
</evidence>
<dbReference type="Proteomes" id="UP000016587">
    <property type="component" value="Chromosome"/>
</dbReference>
<evidence type="ECO:0000313" key="1">
    <source>
        <dbReference type="EMBL" id="AGW14413.1"/>
    </source>
</evidence>
<dbReference type="HOGENOM" id="CLU_1841892_0_0_7"/>
<reference evidence="2" key="2">
    <citation type="submission" date="2013-07" db="EMBL/GenBank/DDBJ databases">
        <authorList>
            <person name="Morais-Silva F.O."/>
            <person name="Rezende A.M."/>
            <person name="Pimentel C."/>
            <person name="Resende D.M."/>
            <person name="Santos C.I."/>
            <person name="Clemente C."/>
            <person name="de Oliveira L.M."/>
            <person name="da Silva S.M."/>
            <person name="Costa D.A."/>
            <person name="Varela-Raposo A."/>
            <person name="Horacio E.C.A."/>
            <person name="Matos M."/>
            <person name="Flores O."/>
            <person name="Ruiz J.C."/>
            <person name="Rodrigues-Pousada C."/>
        </authorList>
    </citation>
    <scope>NUCLEOTIDE SEQUENCE [LARGE SCALE GENOMIC DNA]</scope>
    <source>
        <strain evidence="2">ATCC 19364 / DSM 1382 / NCIMB 9332 / VKM B-1759</strain>
    </source>
</reference>
<gene>
    <name evidence="1" type="ORF">DGI_2682</name>
</gene>
<reference evidence="1 2" key="1">
    <citation type="journal article" date="2013" name="J. Bacteriol.">
        <title>Roles of HynAB and Ech, the only two hydrogenases found in the model sulfate reducer Desulfovibrio gigas.</title>
        <authorList>
            <person name="Morais-Silva F.O."/>
            <person name="Santos C.I."/>
            <person name="Rodrigues R."/>
            <person name="Pereira I.A."/>
            <person name="Rodrigues-Pousada C."/>
        </authorList>
    </citation>
    <scope>NUCLEOTIDE SEQUENCE [LARGE SCALE GENOMIC DNA]</scope>
    <source>
        <strain evidence="2">ATCC 19364 / DSM 1382 / NCIMB 9332 / VKM B-1759</strain>
    </source>
</reference>
<name>T2GDM9_MEGG1</name>
<proteinExistence type="predicted"/>
<dbReference type="AlphaFoldDB" id="T2GDM9"/>
<dbReference type="RefSeq" id="WP_021761431.1">
    <property type="nucleotide sequence ID" value="NC_022444.1"/>
</dbReference>
<sequence>MPPSLRLNLLHDGQVTCLAETLVALPAFSGKLDDLCRELDVTALSTWFDTTDADADLDELDLLIDDGAHLASHGTWREASGLLATLQALHAELAARPRRFGLFSNKYALVQDELARGIAALQAAAVSGTALQAHLLVLR</sequence>
<dbReference type="PATRIC" id="fig|1121448.10.peg.2638"/>
<dbReference type="STRING" id="1121448.DGI_2682"/>